<keyword evidence="2" id="KW-1185">Reference proteome</keyword>
<sequence length="320" mass="36451">MEVVSEFRSWDELIPDALGLIFRNLSLLEKLTVIPRVCKSWAKAVAGPYCWQEIDIEDWSNRCQPHQLDPMLRLLITRSSGSLRKLSVSNLQTHSIFTFLAQNAGSLQSLRVPRSNMGESIVEDIAGRLCMISFLDVSYCVNMSAYALEIIGKNCKLMQGLCRNMHPVDTSGKPPQDDEALAIASTMPKLKHLEMAYHLISSEGVLRILSACPNLEFLDLRGCWGVKLDNMFLKQNFPKLKVLGPLVLGYYEREGWDDCSDFSDTSEYLSWEFVAGDVGDYDDESESYDDMWDDEGRLEELELRFYEGIDDARMYWPPSP</sequence>
<dbReference type="PANTHER" id="PTHR38926:SF80">
    <property type="entry name" value="F-BOX DOMAIN, LEUCINE-RICH REPEAT DOMAIN SUPERFAMILY"/>
    <property type="match status" value="1"/>
</dbReference>
<dbReference type="SUPFAM" id="SSF52047">
    <property type="entry name" value="RNI-like"/>
    <property type="match status" value="1"/>
</dbReference>
<dbReference type="InterPro" id="IPR032675">
    <property type="entry name" value="LRR_dom_sf"/>
</dbReference>
<protein>
    <recommendedName>
        <fullName evidence="3">F-box protein FBW2</fullName>
    </recommendedName>
</protein>
<evidence type="ECO:0000313" key="1">
    <source>
        <dbReference type="EMBL" id="KAK4274123.1"/>
    </source>
</evidence>
<gene>
    <name evidence="1" type="ORF">QN277_017402</name>
</gene>
<dbReference type="AlphaFoldDB" id="A0AAE1JTW7"/>
<organism evidence="1 2">
    <name type="scientific">Acacia crassicarpa</name>
    <name type="common">northern wattle</name>
    <dbReference type="NCBI Taxonomy" id="499986"/>
    <lineage>
        <taxon>Eukaryota</taxon>
        <taxon>Viridiplantae</taxon>
        <taxon>Streptophyta</taxon>
        <taxon>Embryophyta</taxon>
        <taxon>Tracheophyta</taxon>
        <taxon>Spermatophyta</taxon>
        <taxon>Magnoliopsida</taxon>
        <taxon>eudicotyledons</taxon>
        <taxon>Gunneridae</taxon>
        <taxon>Pentapetalae</taxon>
        <taxon>rosids</taxon>
        <taxon>fabids</taxon>
        <taxon>Fabales</taxon>
        <taxon>Fabaceae</taxon>
        <taxon>Caesalpinioideae</taxon>
        <taxon>mimosoid clade</taxon>
        <taxon>Acacieae</taxon>
        <taxon>Acacia</taxon>
    </lineage>
</organism>
<name>A0AAE1JTW7_9FABA</name>
<proteinExistence type="predicted"/>
<accession>A0AAE1JTW7</accession>
<evidence type="ECO:0008006" key="3">
    <source>
        <dbReference type="Google" id="ProtNLM"/>
    </source>
</evidence>
<reference evidence="1" key="1">
    <citation type="submission" date="2023-10" db="EMBL/GenBank/DDBJ databases">
        <title>Chromosome-level genome of the transformable northern wattle, Acacia crassicarpa.</title>
        <authorList>
            <person name="Massaro I."/>
            <person name="Sinha N.R."/>
            <person name="Poethig S."/>
            <person name="Leichty A.R."/>
        </authorList>
    </citation>
    <scope>NUCLEOTIDE SEQUENCE</scope>
    <source>
        <strain evidence="1">Acra3RX</strain>
        <tissue evidence="1">Leaf</tissue>
    </source>
</reference>
<dbReference type="FunFam" id="1.20.1280.50:FF:000022">
    <property type="entry name" value="F-box protein FBW2"/>
    <property type="match status" value="1"/>
</dbReference>
<comment type="caution">
    <text evidence="1">The sequence shown here is derived from an EMBL/GenBank/DDBJ whole genome shotgun (WGS) entry which is preliminary data.</text>
</comment>
<dbReference type="Gene3D" id="3.80.10.10">
    <property type="entry name" value="Ribonuclease Inhibitor"/>
    <property type="match status" value="1"/>
</dbReference>
<dbReference type="EMBL" id="JAWXYG010000004">
    <property type="protein sequence ID" value="KAK4274123.1"/>
    <property type="molecule type" value="Genomic_DNA"/>
</dbReference>
<dbReference type="FunFam" id="3.80.10.10:FF:000257">
    <property type="entry name" value="F-box protein FBW2"/>
    <property type="match status" value="1"/>
</dbReference>
<evidence type="ECO:0000313" key="2">
    <source>
        <dbReference type="Proteomes" id="UP001293593"/>
    </source>
</evidence>
<dbReference type="Proteomes" id="UP001293593">
    <property type="component" value="Unassembled WGS sequence"/>
</dbReference>
<dbReference type="PANTHER" id="PTHR38926">
    <property type="entry name" value="F-BOX DOMAIN CONTAINING PROTEIN, EXPRESSED"/>
    <property type="match status" value="1"/>
</dbReference>